<dbReference type="InterPro" id="IPR012296">
    <property type="entry name" value="Nuclease_put_TT1808"/>
</dbReference>
<dbReference type="GO" id="GO:0004519">
    <property type="term" value="F:endonuclease activity"/>
    <property type="evidence" value="ECO:0007669"/>
    <property type="project" value="UniProtKB-KW"/>
</dbReference>
<dbReference type="Gene3D" id="3.90.1570.10">
    <property type="entry name" value="tt1808, chain A"/>
    <property type="match status" value="1"/>
</dbReference>
<protein>
    <submittedName>
        <fullName evidence="2">Uma2 family endonuclease</fullName>
    </submittedName>
</protein>
<accession>A0ABU4MM25</accession>
<keyword evidence="2" id="KW-0540">Nuclease</keyword>
<dbReference type="Pfam" id="PF05685">
    <property type="entry name" value="Uma2"/>
    <property type="match status" value="1"/>
</dbReference>
<evidence type="ECO:0000313" key="2">
    <source>
        <dbReference type="EMBL" id="MDX3037415.1"/>
    </source>
</evidence>
<dbReference type="Proteomes" id="UP001282474">
    <property type="component" value="Unassembled WGS sequence"/>
</dbReference>
<evidence type="ECO:0000313" key="3">
    <source>
        <dbReference type="Proteomes" id="UP001282474"/>
    </source>
</evidence>
<dbReference type="RefSeq" id="WP_237280574.1">
    <property type="nucleotide sequence ID" value="NZ_JABXWF010000001.1"/>
</dbReference>
<reference evidence="2 3" key="1">
    <citation type="journal article" date="2023" name="Microb. Genom.">
        <title>Mesoterricola silvestris gen. nov., sp. nov., Mesoterricola sediminis sp. nov., Geothrix oryzae sp. nov., Geothrix edaphica sp. nov., Geothrix rubra sp. nov., and Geothrix limicola sp. nov., six novel members of Acidobacteriota isolated from soils.</title>
        <authorList>
            <person name="Weisberg A.J."/>
            <person name="Pearce E."/>
            <person name="Kramer C.G."/>
            <person name="Chang J.H."/>
            <person name="Clarke C.R."/>
        </authorList>
    </citation>
    <scope>NUCLEOTIDE SEQUENCE [LARGE SCALE GENOMIC DNA]</scope>
    <source>
        <strain evidence="2 3">NE20-4-1</strain>
    </source>
</reference>
<organism evidence="2 3">
    <name type="scientific">Streptomyces caniscabiei</name>
    <dbReference type="NCBI Taxonomy" id="2746961"/>
    <lineage>
        <taxon>Bacteria</taxon>
        <taxon>Bacillati</taxon>
        <taxon>Actinomycetota</taxon>
        <taxon>Actinomycetes</taxon>
        <taxon>Kitasatosporales</taxon>
        <taxon>Streptomycetaceae</taxon>
        <taxon>Streptomyces</taxon>
    </lineage>
</organism>
<keyword evidence="3" id="KW-1185">Reference proteome</keyword>
<dbReference type="InterPro" id="IPR011335">
    <property type="entry name" value="Restrct_endonuc-II-like"/>
</dbReference>
<sequence length="200" mass="22125">MASMSAQGTVRRILTARGKEPSMSVDAIVHTEFPKGYTVLFGADGKVIMTPQSFEHSSTIKSMQYDTIVSLGRHAKTASDVYIDFPADENSAPDLVILREDARREGKRYGFEDVLLISEVVSTSSARKDYDDCTAKYGRYSIPIYMVVDPYAQEVVLHTQPTATGYIAAHTHKYGTGKLPIPLADGRTFTLDLDELPRPE</sequence>
<keyword evidence="2" id="KW-0255">Endonuclease</keyword>
<dbReference type="InterPro" id="IPR008538">
    <property type="entry name" value="Uma2"/>
</dbReference>
<feature type="domain" description="Putative restriction endonuclease" evidence="1">
    <location>
        <begin position="43"/>
        <end position="171"/>
    </location>
</feature>
<gene>
    <name evidence="2" type="ORF">PV383_09545</name>
</gene>
<evidence type="ECO:0000259" key="1">
    <source>
        <dbReference type="Pfam" id="PF05685"/>
    </source>
</evidence>
<name>A0ABU4MM25_9ACTN</name>
<dbReference type="SUPFAM" id="SSF52980">
    <property type="entry name" value="Restriction endonuclease-like"/>
    <property type="match status" value="1"/>
</dbReference>
<dbReference type="PANTHER" id="PTHR35400">
    <property type="entry name" value="SLR1083 PROTEIN"/>
    <property type="match status" value="1"/>
</dbReference>
<keyword evidence="2" id="KW-0378">Hydrolase</keyword>
<proteinExistence type="predicted"/>
<dbReference type="EMBL" id="JARAWJ010000005">
    <property type="protein sequence ID" value="MDX3037415.1"/>
    <property type="molecule type" value="Genomic_DNA"/>
</dbReference>
<comment type="caution">
    <text evidence="2">The sequence shown here is derived from an EMBL/GenBank/DDBJ whole genome shotgun (WGS) entry which is preliminary data.</text>
</comment>
<dbReference type="CDD" id="cd06260">
    <property type="entry name" value="DUF820-like"/>
    <property type="match status" value="1"/>
</dbReference>
<dbReference type="PANTHER" id="PTHR35400:SF3">
    <property type="entry name" value="SLL1072 PROTEIN"/>
    <property type="match status" value="1"/>
</dbReference>